<dbReference type="AlphaFoldDB" id="A0A8X6W6V7"/>
<accession>A0A8X6W6V7</accession>
<reference evidence="1" key="1">
    <citation type="submission" date="2020-08" db="EMBL/GenBank/DDBJ databases">
        <title>Multicomponent nature underlies the extraordinary mechanical properties of spider dragline silk.</title>
        <authorList>
            <person name="Kono N."/>
            <person name="Nakamura H."/>
            <person name="Mori M."/>
            <person name="Yoshida Y."/>
            <person name="Ohtoshi R."/>
            <person name="Malay A.D."/>
            <person name="Moran D.A.P."/>
            <person name="Tomita M."/>
            <person name="Numata K."/>
            <person name="Arakawa K."/>
        </authorList>
    </citation>
    <scope>NUCLEOTIDE SEQUENCE</scope>
</reference>
<protein>
    <submittedName>
        <fullName evidence="1">Uncharacterized protein</fullName>
    </submittedName>
</protein>
<dbReference type="Proteomes" id="UP000887159">
    <property type="component" value="Unassembled WGS sequence"/>
</dbReference>
<keyword evidence="2" id="KW-1185">Reference proteome</keyword>
<evidence type="ECO:0000313" key="2">
    <source>
        <dbReference type="Proteomes" id="UP000887159"/>
    </source>
</evidence>
<name>A0A8X6W6V7_TRICX</name>
<organism evidence="1 2">
    <name type="scientific">Trichonephila clavipes</name>
    <name type="common">Golden silk orbweaver</name>
    <name type="synonym">Nephila clavipes</name>
    <dbReference type="NCBI Taxonomy" id="2585209"/>
    <lineage>
        <taxon>Eukaryota</taxon>
        <taxon>Metazoa</taxon>
        <taxon>Ecdysozoa</taxon>
        <taxon>Arthropoda</taxon>
        <taxon>Chelicerata</taxon>
        <taxon>Arachnida</taxon>
        <taxon>Araneae</taxon>
        <taxon>Araneomorphae</taxon>
        <taxon>Entelegynae</taxon>
        <taxon>Araneoidea</taxon>
        <taxon>Nephilidae</taxon>
        <taxon>Trichonephila</taxon>
    </lineage>
</organism>
<evidence type="ECO:0000313" key="1">
    <source>
        <dbReference type="EMBL" id="GFY29009.1"/>
    </source>
</evidence>
<dbReference type="EMBL" id="BMAU01021387">
    <property type="protein sequence ID" value="GFY29009.1"/>
    <property type="molecule type" value="Genomic_DNA"/>
</dbReference>
<gene>
    <name evidence="1" type="ORF">TNCV_4721371</name>
</gene>
<sequence>MQDGAHSHIANPVKQLLKGHFVKAKVISHHFLTAWLPRIPDLKSMGHMAVGLLEKCCFQCSDCTLNCIEVTHSERDPGDTSIICGTSSFSILTCCRQQLIAY</sequence>
<proteinExistence type="predicted"/>
<comment type="caution">
    <text evidence="1">The sequence shown here is derived from an EMBL/GenBank/DDBJ whole genome shotgun (WGS) entry which is preliminary data.</text>
</comment>